<dbReference type="EMBL" id="JAUSWL010000012">
    <property type="protein sequence ID" value="MDQ0546089.1"/>
    <property type="molecule type" value="Genomic_DNA"/>
</dbReference>
<proteinExistence type="predicted"/>
<comment type="caution">
    <text evidence="2">The sequence shown here is derived from an EMBL/GenBank/DDBJ whole genome shotgun (WGS) entry which is preliminary data.</text>
</comment>
<reference evidence="2" key="1">
    <citation type="submission" date="2023-07" db="EMBL/GenBank/DDBJ databases">
        <title>Genomic Encyclopedia of Type Strains, Phase IV (KMG-IV): sequencing the most valuable type-strain genomes for metagenomic binning, comparative biology and taxonomic classification.</title>
        <authorList>
            <person name="Goeker M."/>
        </authorList>
    </citation>
    <scope>NUCLEOTIDE SEQUENCE</scope>
    <source>
        <strain evidence="2">DSM 19569</strain>
    </source>
</reference>
<dbReference type="RefSeq" id="WP_230367608.1">
    <property type="nucleotide sequence ID" value="NZ_JAJALK010000013.1"/>
</dbReference>
<sequence length="241" mass="25924">MTTKEVADLTGKKSHNVMRDVRRIEAALGGGGLKSEATYLDEQGKELPCYTLDRKAIMVLVSGYSIPLRASIIDRLDELERAAAAPMVPVVPLTYPEALRLAADASEEAERQRALADDRQRVIEAQAPAVAVVERIRASDATLSVTEAAKMLKVQTKPLFTFMQERGWIFRKGGRGRWQGSSKILAQGLLAHDGFPVMTATGPVEAYTVKVTPKGVARLAALLVGVQLDLGLAAEGDSNAA</sequence>
<evidence type="ECO:0000259" key="1">
    <source>
        <dbReference type="Pfam" id="PF03374"/>
    </source>
</evidence>
<dbReference type="GO" id="GO:0003677">
    <property type="term" value="F:DNA binding"/>
    <property type="evidence" value="ECO:0007669"/>
    <property type="project" value="InterPro"/>
</dbReference>
<evidence type="ECO:0000313" key="3">
    <source>
        <dbReference type="Proteomes" id="UP001223420"/>
    </source>
</evidence>
<dbReference type="AlphaFoldDB" id="A0AAJ1WWY0"/>
<feature type="domain" description="Antirepressor protein C-terminal" evidence="1">
    <location>
        <begin position="122"/>
        <end position="223"/>
    </location>
</feature>
<dbReference type="Proteomes" id="UP001223420">
    <property type="component" value="Unassembled WGS sequence"/>
</dbReference>
<dbReference type="InterPro" id="IPR005039">
    <property type="entry name" value="Ant_C"/>
</dbReference>
<dbReference type="Pfam" id="PF03374">
    <property type="entry name" value="ANT"/>
    <property type="match status" value="1"/>
</dbReference>
<accession>A0AAJ1WWY0</accession>
<protein>
    <submittedName>
        <fullName evidence="2">Phage antirepressor YoqD-like protein</fullName>
    </submittedName>
</protein>
<gene>
    <name evidence="2" type="ORF">QO001_005038</name>
</gene>
<organism evidence="2 3">
    <name type="scientific">Methylobacterium brachiatum</name>
    <dbReference type="NCBI Taxonomy" id="269660"/>
    <lineage>
        <taxon>Bacteria</taxon>
        <taxon>Pseudomonadati</taxon>
        <taxon>Pseudomonadota</taxon>
        <taxon>Alphaproteobacteria</taxon>
        <taxon>Hyphomicrobiales</taxon>
        <taxon>Methylobacteriaceae</taxon>
        <taxon>Methylobacterium</taxon>
    </lineage>
</organism>
<dbReference type="InterPro" id="IPR014054">
    <property type="entry name" value="Phage_regulatory_Rha"/>
</dbReference>
<name>A0AAJ1WWY0_9HYPH</name>
<dbReference type="Pfam" id="PF09669">
    <property type="entry name" value="Phage_pRha"/>
    <property type="match status" value="1"/>
</dbReference>
<evidence type="ECO:0000313" key="2">
    <source>
        <dbReference type="EMBL" id="MDQ0546089.1"/>
    </source>
</evidence>